<evidence type="ECO:0000256" key="1">
    <source>
        <dbReference type="ARBA" id="ARBA00008987"/>
    </source>
</evidence>
<dbReference type="Proteomes" id="UP000664132">
    <property type="component" value="Unassembled WGS sequence"/>
</dbReference>
<keyword evidence="2" id="KW-1015">Disulfide bond</keyword>
<comment type="caution">
    <text evidence="4">The sequence shown here is derived from an EMBL/GenBank/DDBJ whole genome shotgun (WGS) entry which is preliminary data.</text>
</comment>
<feature type="domain" description="Thioredoxin" evidence="3">
    <location>
        <begin position="39"/>
        <end position="163"/>
    </location>
</feature>
<dbReference type="InterPro" id="IPR017937">
    <property type="entry name" value="Thioredoxin_CS"/>
</dbReference>
<dbReference type="SUPFAM" id="SSF52833">
    <property type="entry name" value="Thioredoxin-like"/>
    <property type="match status" value="1"/>
</dbReference>
<dbReference type="EMBL" id="JAFJYH010000114">
    <property type="protein sequence ID" value="KAG4419033.1"/>
    <property type="molecule type" value="Genomic_DNA"/>
</dbReference>
<dbReference type="PROSITE" id="PS51352">
    <property type="entry name" value="THIOREDOXIN_2"/>
    <property type="match status" value="1"/>
</dbReference>
<dbReference type="Gene3D" id="3.40.30.10">
    <property type="entry name" value="Glutaredoxin"/>
    <property type="match status" value="1"/>
</dbReference>
<evidence type="ECO:0000313" key="4">
    <source>
        <dbReference type="EMBL" id="KAG4419033.1"/>
    </source>
</evidence>
<organism evidence="4 5">
    <name type="scientific">Cadophora malorum</name>
    <dbReference type="NCBI Taxonomy" id="108018"/>
    <lineage>
        <taxon>Eukaryota</taxon>
        <taxon>Fungi</taxon>
        <taxon>Dikarya</taxon>
        <taxon>Ascomycota</taxon>
        <taxon>Pezizomycotina</taxon>
        <taxon>Leotiomycetes</taxon>
        <taxon>Helotiales</taxon>
        <taxon>Ploettnerulaceae</taxon>
        <taxon>Cadophora</taxon>
    </lineage>
</organism>
<gene>
    <name evidence="4" type="ORF">IFR04_007809</name>
</gene>
<dbReference type="PANTHER" id="PTHR46115">
    <property type="entry name" value="THIOREDOXIN-LIKE PROTEIN 1"/>
    <property type="match status" value="1"/>
</dbReference>
<proteinExistence type="inferred from homology"/>
<dbReference type="FunFam" id="3.40.30.10:FF:000245">
    <property type="entry name" value="Thioredoxin"/>
    <property type="match status" value="1"/>
</dbReference>
<dbReference type="Pfam" id="PF00085">
    <property type="entry name" value="Thioredoxin"/>
    <property type="match status" value="1"/>
</dbReference>
<keyword evidence="5" id="KW-1185">Reference proteome</keyword>
<protein>
    <recommendedName>
        <fullName evidence="3">Thioredoxin domain-containing protein</fullName>
    </recommendedName>
</protein>
<evidence type="ECO:0000313" key="5">
    <source>
        <dbReference type="Proteomes" id="UP000664132"/>
    </source>
</evidence>
<evidence type="ECO:0000259" key="3">
    <source>
        <dbReference type="PROSITE" id="PS51352"/>
    </source>
</evidence>
<dbReference type="InterPro" id="IPR013766">
    <property type="entry name" value="Thioredoxin_domain"/>
</dbReference>
<dbReference type="PROSITE" id="PS00194">
    <property type="entry name" value="THIOREDOXIN_1"/>
    <property type="match status" value="1"/>
</dbReference>
<name>A0A8H7THR2_9HELO</name>
<dbReference type="PRINTS" id="PR00421">
    <property type="entry name" value="THIOREDOXIN"/>
</dbReference>
<sequence length="163" mass="17885">MREDGLFEVDSWIRTASLDDRSSSRNCDGRSVCYNTLFRPLQSPAPALLMILLDLESSFTSLKPAFKADFAAALKDNKIVVLDCFATWCGPCKVIAPQVVKFSDEFPNAHFAKLDVDEVPDVAQELGIRAMPTFLIFKDGEKVKEVVGANPNALKSAIEASVV</sequence>
<dbReference type="OrthoDB" id="10263751at2759"/>
<reference evidence="4" key="1">
    <citation type="submission" date="2021-02" db="EMBL/GenBank/DDBJ databases">
        <title>Genome sequence Cadophora malorum strain M34.</title>
        <authorList>
            <person name="Stefanovic E."/>
            <person name="Vu D."/>
            <person name="Scully C."/>
            <person name="Dijksterhuis J."/>
            <person name="Roader J."/>
            <person name="Houbraken J."/>
        </authorList>
    </citation>
    <scope>NUCLEOTIDE SEQUENCE</scope>
    <source>
        <strain evidence="4">M34</strain>
    </source>
</reference>
<accession>A0A8H7THR2</accession>
<dbReference type="InterPro" id="IPR036249">
    <property type="entry name" value="Thioredoxin-like_sf"/>
</dbReference>
<dbReference type="CDD" id="cd02947">
    <property type="entry name" value="TRX_family"/>
    <property type="match status" value="1"/>
</dbReference>
<evidence type="ECO:0000256" key="2">
    <source>
        <dbReference type="ARBA" id="ARBA00023157"/>
    </source>
</evidence>
<dbReference type="AlphaFoldDB" id="A0A8H7THR2"/>
<comment type="similarity">
    <text evidence="1">Belongs to the thioredoxin family.</text>
</comment>